<organism evidence="12 13">
    <name type="scientific">Macrophomina phaseolina (strain MS6)</name>
    <name type="common">Charcoal rot fungus</name>
    <dbReference type="NCBI Taxonomy" id="1126212"/>
    <lineage>
        <taxon>Eukaryota</taxon>
        <taxon>Fungi</taxon>
        <taxon>Dikarya</taxon>
        <taxon>Ascomycota</taxon>
        <taxon>Pezizomycotina</taxon>
        <taxon>Dothideomycetes</taxon>
        <taxon>Dothideomycetes incertae sedis</taxon>
        <taxon>Botryosphaeriales</taxon>
        <taxon>Botryosphaeriaceae</taxon>
        <taxon>Macrophomina</taxon>
    </lineage>
</organism>
<name>K2SJN1_MACPH</name>
<reference evidence="12 13" key="1">
    <citation type="journal article" date="2012" name="BMC Genomics">
        <title>Tools to kill: Genome of one of the most destructive plant pathogenic fungi Macrophomina phaseolina.</title>
        <authorList>
            <person name="Islam M.S."/>
            <person name="Haque M.S."/>
            <person name="Islam M.M."/>
            <person name="Emdad E.M."/>
            <person name="Halim A."/>
            <person name="Hossen Q.M.M."/>
            <person name="Hossain M.Z."/>
            <person name="Ahmed B."/>
            <person name="Rahim S."/>
            <person name="Rahman M.S."/>
            <person name="Alam M.M."/>
            <person name="Hou S."/>
            <person name="Wan X."/>
            <person name="Saito J.A."/>
            <person name="Alam M."/>
        </authorList>
    </citation>
    <scope>NUCLEOTIDE SEQUENCE [LARGE SCALE GENOMIC DNA]</scope>
    <source>
        <strain evidence="12 13">MS6</strain>
    </source>
</reference>
<evidence type="ECO:0000256" key="3">
    <source>
        <dbReference type="ARBA" id="ARBA00010617"/>
    </source>
</evidence>
<sequence>MSFGPLRPFFSRATTWFHKAQLEASVQLLVPEIEKRMEARRAGKPADSSDSIEWLIEIAEKMNDPRELSARRIAENVLHLLFAANSAPGALVTQMVYEVLMNPAYLGPLRDEIESALRLEGSWTSDALGNMPLLDSFVRETLRLYPPGSSTPFGKRSGEI</sequence>
<dbReference type="VEuPathDB" id="FungiDB:MPH_00028"/>
<dbReference type="HOGENOM" id="CLU_1652476_0_0_1"/>
<dbReference type="GO" id="GO:0016020">
    <property type="term" value="C:membrane"/>
    <property type="evidence" value="ECO:0007669"/>
    <property type="project" value="UniProtKB-SubCell"/>
</dbReference>
<dbReference type="OrthoDB" id="1844152at2759"/>
<dbReference type="GO" id="GO:0004497">
    <property type="term" value="F:monooxygenase activity"/>
    <property type="evidence" value="ECO:0007669"/>
    <property type="project" value="UniProtKB-KW"/>
</dbReference>
<dbReference type="STRING" id="1126212.K2SJN1"/>
<comment type="cofactor">
    <cofactor evidence="1">
        <name>heme</name>
        <dbReference type="ChEBI" id="CHEBI:30413"/>
    </cofactor>
</comment>
<keyword evidence="8" id="KW-0560">Oxidoreductase</keyword>
<dbReference type="EMBL" id="AHHD01000005">
    <property type="protein sequence ID" value="EKG22624.1"/>
    <property type="molecule type" value="Genomic_DNA"/>
</dbReference>
<dbReference type="Proteomes" id="UP000007129">
    <property type="component" value="Unassembled WGS sequence"/>
</dbReference>
<evidence type="ECO:0000256" key="7">
    <source>
        <dbReference type="ARBA" id="ARBA00022989"/>
    </source>
</evidence>
<comment type="subcellular location">
    <subcellularLocation>
        <location evidence="2">Membrane</location>
    </subcellularLocation>
</comment>
<evidence type="ECO:0000256" key="9">
    <source>
        <dbReference type="ARBA" id="ARBA00023004"/>
    </source>
</evidence>
<keyword evidence="11" id="KW-0472">Membrane</keyword>
<comment type="similarity">
    <text evidence="3">Belongs to the cytochrome P450 family.</text>
</comment>
<keyword evidence="10" id="KW-0503">Monooxygenase</keyword>
<keyword evidence="6" id="KW-0479">Metal-binding</keyword>
<dbReference type="InterPro" id="IPR036396">
    <property type="entry name" value="Cyt_P450_sf"/>
</dbReference>
<keyword evidence="4" id="KW-0349">Heme</keyword>
<dbReference type="SUPFAM" id="SSF48264">
    <property type="entry name" value="Cytochrome P450"/>
    <property type="match status" value="1"/>
</dbReference>
<comment type="caution">
    <text evidence="12">The sequence shown here is derived from an EMBL/GenBank/DDBJ whole genome shotgun (WGS) entry which is preliminary data.</text>
</comment>
<dbReference type="GO" id="GO:0020037">
    <property type="term" value="F:heme binding"/>
    <property type="evidence" value="ECO:0007669"/>
    <property type="project" value="InterPro"/>
</dbReference>
<accession>K2SJN1</accession>
<proteinExistence type="inferred from homology"/>
<gene>
    <name evidence="12" type="ORF">MPH_00028</name>
</gene>
<dbReference type="PANTHER" id="PTHR46206:SF5">
    <property type="entry name" value="P450, PUTATIVE (EUROFUNG)-RELATED"/>
    <property type="match status" value="1"/>
</dbReference>
<dbReference type="GO" id="GO:0005506">
    <property type="term" value="F:iron ion binding"/>
    <property type="evidence" value="ECO:0007669"/>
    <property type="project" value="InterPro"/>
</dbReference>
<dbReference type="GO" id="GO:0016705">
    <property type="term" value="F:oxidoreductase activity, acting on paired donors, with incorporation or reduction of molecular oxygen"/>
    <property type="evidence" value="ECO:0007669"/>
    <property type="project" value="InterPro"/>
</dbReference>
<evidence type="ECO:0000256" key="5">
    <source>
        <dbReference type="ARBA" id="ARBA00022692"/>
    </source>
</evidence>
<dbReference type="PANTHER" id="PTHR46206">
    <property type="entry name" value="CYTOCHROME P450"/>
    <property type="match status" value="1"/>
</dbReference>
<protein>
    <submittedName>
        <fullName evidence="12">Cytochrome P450</fullName>
    </submittedName>
</protein>
<evidence type="ECO:0000256" key="11">
    <source>
        <dbReference type="ARBA" id="ARBA00023136"/>
    </source>
</evidence>
<keyword evidence="5" id="KW-0812">Transmembrane</keyword>
<evidence type="ECO:0000256" key="2">
    <source>
        <dbReference type="ARBA" id="ARBA00004370"/>
    </source>
</evidence>
<evidence type="ECO:0000256" key="1">
    <source>
        <dbReference type="ARBA" id="ARBA00001971"/>
    </source>
</evidence>
<keyword evidence="9" id="KW-0408">Iron</keyword>
<evidence type="ECO:0000256" key="8">
    <source>
        <dbReference type="ARBA" id="ARBA00023002"/>
    </source>
</evidence>
<evidence type="ECO:0000313" key="12">
    <source>
        <dbReference type="EMBL" id="EKG22624.1"/>
    </source>
</evidence>
<evidence type="ECO:0000313" key="13">
    <source>
        <dbReference type="Proteomes" id="UP000007129"/>
    </source>
</evidence>
<evidence type="ECO:0000256" key="4">
    <source>
        <dbReference type="ARBA" id="ARBA00022617"/>
    </source>
</evidence>
<dbReference type="AlphaFoldDB" id="K2SJN1"/>
<dbReference type="InParanoid" id="K2SJN1"/>
<dbReference type="Gene3D" id="1.10.630.10">
    <property type="entry name" value="Cytochrome P450"/>
    <property type="match status" value="1"/>
</dbReference>
<evidence type="ECO:0000256" key="6">
    <source>
        <dbReference type="ARBA" id="ARBA00022723"/>
    </source>
</evidence>
<evidence type="ECO:0000256" key="10">
    <source>
        <dbReference type="ARBA" id="ARBA00023033"/>
    </source>
</evidence>
<keyword evidence="7" id="KW-1133">Transmembrane helix</keyword>
<dbReference type="InterPro" id="IPR001128">
    <property type="entry name" value="Cyt_P450"/>
</dbReference>
<dbReference type="Pfam" id="PF00067">
    <property type="entry name" value="p450"/>
    <property type="match status" value="1"/>
</dbReference>